<keyword evidence="1" id="KW-0472">Membrane</keyword>
<reference evidence="2" key="1">
    <citation type="submission" date="2018-05" db="EMBL/GenBank/DDBJ databases">
        <authorList>
            <person name="Lanie J.A."/>
            <person name="Ng W.-L."/>
            <person name="Kazmierczak K.M."/>
            <person name="Andrzejewski T.M."/>
            <person name="Davidsen T.M."/>
            <person name="Wayne K.J."/>
            <person name="Tettelin H."/>
            <person name="Glass J.I."/>
            <person name="Rusch D."/>
            <person name="Podicherti R."/>
            <person name="Tsui H.-C.T."/>
            <person name="Winkler M.E."/>
        </authorList>
    </citation>
    <scope>NUCLEOTIDE SEQUENCE</scope>
</reference>
<feature type="transmembrane region" description="Helical" evidence="1">
    <location>
        <begin position="37"/>
        <end position="55"/>
    </location>
</feature>
<dbReference type="EMBL" id="UINC01229368">
    <property type="protein sequence ID" value="SVE61049.1"/>
    <property type="molecule type" value="Genomic_DNA"/>
</dbReference>
<accession>A0A383EWL4</accession>
<gene>
    <name evidence="2" type="ORF">METZ01_LOCUS513903</name>
</gene>
<feature type="non-terminal residue" evidence="2">
    <location>
        <position position="143"/>
    </location>
</feature>
<keyword evidence="1" id="KW-1133">Transmembrane helix</keyword>
<name>A0A383EWL4_9ZZZZ</name>
<evidence type="ECO:0008006" key="3">
    <source>
        <dbReference type="Google" id="ProtNLM"/>
    </source>
</evidence>
<dbReference type="AlphaFoldDB" id="A0A383EWL4"/>
<feature type="transmembrane region" description="Helical" evidence="1">
    <location>
        <begin position="106"/>
        <end position="124"/>
    </location>
</feature>
<keyword evidence="1" id="KW-0812">Transmembrane</keyword>
<protein>
    <recommendedName>
        <fullName evidence="3">Prenyltransferase</fullName>
    </recommendedName>
</protein>
<organism evidence="2">
    <name type="scientific">marine metagenome</name>
    <dbReference type="NCBI Taxonomy" id="408172"/>
    <lineage>
        <taxon>unclassified sequences</taxon>
        <taxon>metagenomes</taxon>
        <taxon>ecological metagenomes</taxon>
    </lineage>
</organism>
<feature type="transmembrane region" description="Helical" evidence="1">
    <location>
        <begin position="76"/>
        <end position="100"/>
    </location>
</feature>
<feature type="transmembrane region" description="Helical" evidence="1">
    <location>
        <begin position="12"/>
        <end position="31"/>
    </location>
</feature>
<evidence type="ECO:0000256" key="1">
    <source>
        <dbReference type="SAM" id="Phobius"/>
    </source>
</evidence>
<sequence>MKEDKSTLFFHCYYEWIVSVGILYLLEGYSLSDSLRYFFLAYLAFISIYEIGYLFNDIYSIRYERNPRPRLSKVKWSGTLLIVYIGMRSLVFIAISLWLNVLTTRIWIYFFCFLFVIFTLHNLLRKEELKPITFSCLAFLRFF</sequence>
<proteinExistence type="predicted"/>
<evidence type="ECO:0000313" key="2">
    <source>
        <dbReference type="EMBL" id="SVE61049.1"/>
    </source>
</evidence>